<gene>
    <name evidence="3" type="ORF">GO988_22515</name>
</gene>
<protein>
    <submittedName>
        <fullName evidence="3">DUF305 domain-containing protein</fullName>
    </submittedName>
</protein>
<dbReference type="Pfam" id="PF03713">
    <property type="entry name" value="DUF305"/>
    <property type="match status" value="1"/>
</dbReference>
<evidence type="ECO:0000313" key="3">
    <source>
        <dbReference type="EMBL" id="MVN79114.1"/>
    </source>
</evidence>
<reference evidence="3 4" key="1">
    <citation type="submission" date="2019-12" db="EMBL/GenBank/DDBJ databases">
        <title>Hymenobacter sp. HMF4947 Genome sequencing and assembly.</title>
        <authorList>
            <person name="Kang H."/>
            <person name="Cha I."/>
            <person name="Kim H."/>
            <person name="Joh K."/>
        </authorList>
    </citation>
    <scope>NUCLEOTIDE SEQUENCE [LARGE SCALE GENOMIC DNA]</scope>
    <source>
        <strain evidence="3 4">HMF4947</strain>
    </source>
</reference>
<dbReference type="EMBL" id="WQKZ01000009">
    <property type="protein sequence ID" value="MVN79114.1"/>
    <property type="molecule type" value="Genomic_DNA"/>
</dbReference>
<evidence type="ECO:0000259" key="2">
    <source>
        <dbReference type="Pfam" id="PF03713"/>
    </source>
</evidence>
<name>A0A7K1TL28_9BACT</name>
<dbReference type="AlphaFoldDB" id="A0A7K1TL28"/>
<evidence type="ECO:0000313" key="4">
    <source>
        <dbReference type="Proteomes" id="UP000441336"/>
    </source>
</evidence>
<keyword evidence="1" id="KW-0732">Signal</keyword>
<proteinExistence type="predicted"/>
<keyword evidence="4" id="KW-1185">Reference proteome</keyword>
<dbReference type="InterPro" id="IPR012347">
    <property type="entry name" value="Ferritin-like"/>
</dbReference>
<dbReference type="PANTHER" id="PTHR36933:SF1">
    <property type="entry name" value="SLL0788 PROTEIN"/>
    <property type="match status" value="1"/>
</dbReference>
<dbReference type="PANTHER" id="PTHR36933">
    <property type="entry name" value="SLL0788 PROTEIN"/>
    <property type="match status" value="1"/>
</dbReference>
<dbReference type="Proteomes" id="UP000441336">
    <property type="component" value="Unassembled WGS sequence"/>
</dbReference>
<sequence>MGAVLASVNQLPLLPPMNRFLRLPALALLGLGLATAACKKEEGLQVQPHDQSTLMTIMHNMMKDMDAMTPTGDPDNDFAMMMKMHHQGAINMANEELKNGKDTEMRTMATNIIATQQAEIAQFTAFLAAHPAHAPFLPNFATMQSANMMRMDQANDLRPLTGDTDYDFAQLMVDHHQSAIENSDLELKYGRETTTKTLADGIITEQKMEITQFQTWLLKNKKF</sequence>
<evidence type="ECO:0000256" key="1">
    <source>
        <dbReference type="SAM" id="SignalP"/>
    </source>
</evidence>
<comment type="caution">
    <text evidence="3">The sequence shown here is derived from an EMBL/GenBank/DDBJ whole genome shotgun (WGS) entry which is preliminary data.</text>
</comment>
<dbReference type="Gene3D" id="1.20.1260.10">
    <property type="match status" value="2"/>
</dbReference>
<feature type="signal peptide" evidence="1">
    <location>
        <begin position="1"/>
        <end position="36"/>
    </location>
</feature>
<accession>A0A7K1TL28</accession>
<feature type="chain" id="PRO_5029611395" evidence="1">
    <location>
        <begin position="37"/>
        <end position="223"/>
    </location>
</feature>
<dbReference type="InterPro" id="IPR005183">
    <property type="entry name" value="DUF305_CopM-like"/>
</dbReference>
<feature type="domain" description="DUF305" evidence="2">
    <location>
        <begin position="75"/>
        <end position="217"/>
    </location>
</feature>
<organism evidence="3 4">
    <name type="scientific">Hymenobacter ginkgonis</name>
    <dbReference type="NCBI Taxonomy" id="2682976"/>
    <lineage>
        <taxon>Bacteria</taxon>
        <taxon>Pseudomonadati</taxon>
        <taxon>Bacteroidota</taxon>
        <taxon>Cytophagia</taxon>
        <taxon>Cytophagales</taxon>
        <taxon>Hymenobacteraceae</taxon>
        <taxon>Hymenobacter</taxon>
    </lineage>
</organism>